<dbReference type="PANTHER" id="PTHR44500">
    <property type="entry name" value="DNAJ HOMOLOG SUBFAMILY C MEMBER 12"/>
    <property type="match status" value="1"/>
</dbReference>
<evidence type="ECO:0000313" key="4">
    <source>
        <dbReference type="EMBL" id="ACO15071.1"/>
    </source>
</evidence>
<dbReference type="InterPro" id="IPR036869">
    <property type="entry name" value="J_dom_sf"/>
</dbReference>
<accession>C1C1B8</accession>
<dbReference type="GO" id="GO:0005737">
    <property type="term" value="C:cytoplasm"/>
    <property type="evidence" value="ECO:0007669"/>
    <property type="project" value="TreeGrafter"/>
</dbReference>
<proteinExistence type="evidence at transcript level"/>
<dbReference type="PRINTS" id="PR00625">
    <property type="entry name" value="JDOMAIN"/>
</dbReference>
<evidence type="ECO:0000256" key="2">
    <source>
        <dbReference type="SAM" id="MobiDB-lite"/>
    </source>
</evidence>
<dbReference type="InterPro" id="IPR001623">
    <property type="entry name" value="DnaJ_domain"/>
</dbReference>
<sequence>MNSILQYEKDPSEDYYAILGSFSCSTKEQILAEYRARVKFLHPDKTLTQEEATLEQFKILSEAKSVLTDDEKRKDYDAWKSSGLAMSYKDWLRLNSSVKKSMHWAVPNTDGRMLESSGNSDENLEPVGAGTSNIPYKKEKDEALSQKRRLFAQNRGDSSLNSMVLTERITDKEMRRRFRNYEI</sequence>
<dbReference type="SUPFAM" id="SSF46565">
    <property type="entry name" value="Chaperone J-domain"/>
    <property type="match status" value="1"/>
</dbReference>
<dbReference type="InterPro" id="IPR029827">
    <property type="entry name" value="JDP1-like"/>
</dbReference>
<dbReference type="PROSITE" id="PS50076">
    <property type="entry name" value="DNAJ_2"/>
    <property type="match status" value="1"/>
</dbReference>
<dbReference type="PANTHER" id="PTHR44500:SF1">
    <property type="entry name" value="DNAJ HOMOLOG SUBFAMILY C MEMBER 12"/>
    <property type="match status" value="1"/>
</dbReference>
<dbReference type="AlphaFoldDB" id="C1C1B8"/>
<protein>
    <submittedName>
        <fullName evidence="4">J domain-containing protein</fullName>
    </submittedName>
</protein>
<dbReference type="SMART" id="SM00271">
    <property type="entry name" value="DnaJ"/>
    <property type="match status" value="1"/>
</dbReference>
<reference evidence="4" key="1">
    <citation type="submission" date="2009-03" db="EMBL/GenBank/DDBJ databases">
        <title>Caligus clemensi ESTs and full-length cDNAs.</title>
        <authorList>
            <person name="Yasuike M."/>
            <person name="von Schalburg K."/>
            <person name="Cooper G."/>
            <person name="Leong J."/>
            <person name="Jones S.R.M."/>
            <person name="Koop B.F."/>
        </authorList>
    </citation>
    <scope>NUCLEOTIDE SEQUENCE</scope>
    <source>
        <tissue evidence="4">Whole</tissue>
    </source>
</reference>
<feature type="region of interest" description="Disordered" evidence="2">
    <location>
        <begin position="113"/>
        <end position="134"/>
    </location>
</feature>
<organism evidence="4">
    <name type="scientific">Caligus clemensi</name>
    <name type="common">Sea louse</name>
    <dbReference type="NCBI Taxonomy" id="344056"/>
    <lineage>
        <taxon>Eukaryota</taxon>
        <taxon>Metazoa</taxon>
        <taxon>Ecdysozoa</taxon>
        <taxon>Arthropoda</taxon>
        <taxon>Crustacea</taxon>
        <taxon>Multicrustacea</taxon>
        <taxon>Hexanauplia</taxon>
        <taxon>Copepoda</taxon>
        <taxon>Siphonostomatoida</taxon>
        <taxon>Caligidae</taxon>
        <taxon>Caligus</taxon>
    </lineage>
</organism>
<feature type="domain" description="J" evidence="3">
    <location>
        <begin position="14"/>
        <end position="80"/>
    </location>
</feature>
<keyword evidence="1" id="KW-0143">Chaperone</keyword>
<evidence type="ECO:0000256" key="1">
    <source>
        <dbReference type="ARBA" id="ARBA00023186"/>
    </source>
</evidence>
<gene>
    <name evidence="4" type="primary">JDP</name>
</gene>
<dbReference type="EMBL" id="BT080647">
    <property type="protein sequence ID" value="ACO15071.1"/>
    <property type="molecule type" value="mRNA"/>
</dbReference>
<dbReference type="Gene3D" id="1.10.287.110">
    <property type="entry name" value="DnaJ domain"/>
    <property type="match status" value="1"/>
</dbReference>
<dbReference type="CDD" id="cd06257">
    <property type="entry name" value="DnaJ"/>
    <property type="match status" value="1"/>
</dbReference>
<dbReference type="Pfam" id="PF00226">
    <property type="entry name" value="DnaJ"/>
    <property type="match status" value="1"/>
</dbReference>
<evidence type="ECO:0000259" key="3">
    <source>
        <dbReference type="PROSITE" id="PS50076"/>
    </source>
</evidence>
<name>C1C1B8_CALCM</name>